<evidence type="ECO:0000259" key="1">
    <source>
        <dbReference type="SMART" id="SM00530"/>
    </source>
</evidence>
<keyword evidence="3" id="KW-1185">Reference proteome</keyword>
<organism evidence="2 3">
    <name type="scientific">Streptomyces poriferorum</name>
    <dbReference type="NCBI Taxonomy" id="2798799"/>
    <lineage>
        <taxon>Bacteria</taxon>
        <taxon>Bacillati</taxon>
        <taxon>Actinomycetota</taxon>
        <taxon>Actinomycetes</taxon>
        <taxon>Kitasatosporales</taxon>
        <taxon>Streptomycetaceae</taxon>
        <taxon>Streptomyces</taxon>
    </lineage>
</organism>
<dbReference type="SUPFAM" id="SSF47413">
    <property type="entry name" value="lambda repressor-like DNA-binding domains"/>
    <property type="match status" value="1"/>
</dbReference>
<dbReference type="CDD" id="cd00093">
    <property type="entry name" value="HTH_XRE"/>
    <property type="match status" value="1"/>
</dbReference>
<evidence type="ECO:0000313" key="3">
    <source>
        <dbReference type="Proteomes" id="UP001235744"/>
    </source>
</evidence>
<dbReference type="Gene3D" id="1.10.260.40">
    <property type="entry name" value="lambda repressor-like DNA-binding domains"/>
    <property type="match status" value="1"/>
</dbReference>
<accession>A0ABY9J132</accession>
<dbReference type="SUPFAM" id="SSF48452">
    <property type="entry name" value="TPR-like"/>
    <property type="match status" value="1"/>
</dbReference>
<gene>
    <name evidence="2" type="ORF">P8A19_41040</name>
</gene>
<dbReference type="SMART" id="SM00530">
    <property type="entry name" value="HTH_XRE"/>
    <property type="match status" value="1"/>
</dbReference>
<feature type="domain" description="HTH cro/C1-type" evidence="1">
    <location>
        <begin position="31"/>
        <end position="87"/>
    </location>
</feature>
<dbReference type="InterPro" id="IPR011990">
    <property type="entry name" value="TPR-like_helical_dom_sf"/>
</dbReference>
<dbReference type="InterPro" id="IPR010982">
    <property type="entry name" value="Lambda_DNA-bd_dom_sf"/>
</dbReference>
<sequence length="436" mass="47698">MIYQPPTALPPGLLNDEDVQRALKEHDFGAVFRIARERAGISYSKIAAECDIKPDRVGTLARGQGRITSFEKVVQIADALRVPGRAVGLAPRPWEIDAGPAGTSSTENGPQLHRRTILQAATTTGLAAALPALHRPEAPKRITAAYVDRLRARTARLRRLDDILGGGDTYRVYLGEVQYTKGLLNRGSFTDDSRRRLTALLAEQAQQAGWAAFDGGRTRDAEGLYQESLDSARTAQDTDLYGNSLAFLAYSTITDDRRTAVTFAEDSCATINARTPCSVRALLYERLAWACAVNNQPTGAERALAAARKALAESEPGEAQPDWSAWVDDTELDIMTGRCWTELRRPLRAVPVLSTALARYSDDHARDKALYLSWLADAYLTAGEIEQAALTTGRALELSSAVASIRPRQRIAPLLDQLRPYSELSVVRDVLEHSAD</sequence>
<dbReference type="EMBL" id="CP120988">
    <property type="protein sequence ID" value="WLQ61403.1"/>
    <property type="molecule type" value="Genomic_DNA"/>
</dbReference>
<reference evidence="2 3" key="1">
    <citation type="submission" date="2023-03" db="EMBL/GenBank/DDBJ databases">
        <title>Isolation and description of six Streptomyces strains from soil environments, able to metabolize different microbial glucans.</title>
        <authorList>
            <person name="Widen T."/>
            <person name="Larsbrink J."/>
        </authorList>
    </citation>
    <scope>NUCLEOTIDE SEQUENCE [LARGE SCALE GENOMIC DNA]</scope>
    <source>
        <strain evidence="2 3">Alt2</strain>
    </source>
</reference>
<dbReference type="Proteomes" id="UP001235744">
    <property type="component" value="Chromosome"/>
</dbReference>
<proteinExistence type="predicted"/>
<name>A0ABY9J132_9ACTN</name>
<dbReference type="Pfam" id="PF13560">
    <property type="entry name" value="HTH_31"/>
    <property type="match status" value="1"/>
</dbReference>
<protein>
    <submittedName>
        <fullName evidence="2">Helix-turn-helix transcriptional regulator</fullName>
    </submittedName>
</protein>
<evidence type="ECO:0000313" key="2">
    <source>
        <dbReference type="EMBL" id="WLQ61403.1"/>
    </source>
</evidence>
<dbReference type="InterPro" id="IPR001387">
    <property type="entry name" value="Cro/C1-type_HTH"/>
</dbReference>
<dbReference type="RefSeq" id="WP_306068567.1">
    <property type="nucleotide sequence ID" value="NZ_CP120988.1"/>
</dbReference>
<dbReference type="Gene3D" id="1.25.40.10">
    <property type="entry name" value="Tetratricopeptide repeat domain"/>
    <property type="match status" value="1"/>
</dbReference>